<feature type="domain" description="Penicillin-binding protein dimerisation" evidence="7">
    <location>
        <begin position="83"/>
        <end position="226"/>
    </location>
</feature>
<protein>
    <submittedName>
        <fullName evidence="8">PASTA domain-containing protein</fullName>
    </submittedName>
</protein>
<comment type="subcellular location">
    <subcellularLocation>
        <location evidence="1">Membrane</location>
    </subcellularLocation>
</comment>
<feature type="transmembrane region" description="Helical" evidence="5">
    <location>
        <begin position="32"/>
        <end position="54"/>
    </location>
</feature>
<dbReference type="KEGG" id="sbf:JCM31447_00710"/>
<reference evidence="8 9" key="1">
    <citation type="submission" date="2018-12" db="EMBL/GenBank/DDBJ databases">
        <title>Rubrispira sanarue gen. nov., sp., nov., a member of the order Silvanigrellales, isolated from a brackish lake in Hamamatsu Japan.</title>
        <authorList>
            <person name="Maejima Y."/>
            <person name="Iino T."/>
            <person name="Muraguchi Y."/>
            <person name="Fukuda K."/>
            <person name="Nojiri H."/>
            <person name="Ohkuma M."/>
            <person name="Moriuchi R."/>
            <person name="Dohra H."/>
            <person name="Kimbara K."/>
            <person name="Shintani M."/>
        </authorList>
    </citation>
    <scope>NUCLEOTIDE SEQUENCE [LARGE SCALE GENOMIC DNA]</scope>
    <source>
        <strain evidence="8 9">RF1110005</strain>
    </source>
</reference>
<feature type="compositionally biased region" description="Polar residues" evidence="4">
    <location>
        <begin position="609"/>
        <end position="622"/>
    </location>
</feature>
<dbReference type="SUPFAM" id="SSF56601">
    <property type="entry name" value="beta-lactamase/transpeptidase-like"/>
    <property type="match status" value="1"/>
</dbReference>
<keyword evidence="2" id="KW-0121">Carboxypeptidase</keyword>
<gene>
    <name evidence="8" type="ORF">JCM31447_00710</name>
</gene>
<dbReference type="InterPro" id="IPR012338">
    <property type="entry name" value="Beta-lactam/transpept-like"/>
</dbReference>
<dbReference type="Gene3D" id="3.90.1310.10">
    <property type="entry name" value="Penicillin-binding protein 2a (Domain 2)"/>
    <property type="match status" value="1"/>
</dbReference>
<evidence type="ECO:0000313" key="8">
    <source>
        <dbReference type="EMBL" id="BBH51654.1"/>
    </source>
</evidence>
<name>A0A4P2VIH8_FLUSA</name>
<feature type="region of interest" description="Disordered" evidence="4">
    <location>
        <begin position="605"/>
        <end position="628"/>
    </location>
</feature>
<evidence type="ECO:0000259" key="7">
    <source>
        <dbReference type="Pfam" id="PF03717"/>
    </source>
</evidence>
<feature type="domain" description="Penicillin-binding protein transpeptidase" evidence="6">
    <location>
        <begin position="271"/>
        <end position="573"/>
    </location>
</feature>
<keyword evidence="3 5" id="KW-0472">Membrane</keyword>
<organism evidence="8 9">
    <name type="scientific">Fluviispira sanaruensis</name>
    <dbReference type="NCBI Taxonomy" id="2493639"/>
    <lineage>
        <taxon>Bacteria</taxon>
        <taxon>Pseudomonadati</taxon>
        <taxon>Bdellovibrionota</taxon>
        <taxon>Oligoflexia</taxon>
        <taxon>Silvanigrellales</taxon>
        <taxon>Silvanigrellaceae</taxon>
        <taxon>Fluviispira</taxon>
    </lineage>
</organism>
<evidence type="ECO:0000256" key="1">
    <source>
        <dbReference type="ARBA" id="ARBA00004370"/>
    </source>
</evidence>
<dbReference type="GO" id="GO:0071555">
    <property type="term" value="P:cell wall organization"/>
    <property type="evidence" value="ECO:0007669"/>
    <property type="project" value="TreeGrafter"/>
</dbReference>
<keyword evidence="5" id="KW-1133">Transmembrane helix</keyword>
<dbReference type="AlphaFoldDB" id="A0A4P2VIH8"/>
<dbReference type="InterPro" id="IPR001460">
    <property type="entry name" value="PCN-bd_Tpept"/>
</dbReference>
<evidence type="ECO:0000256" key="5">
    <source>
        <dbReference type="SAM" id="Phobius"/>
    </source>
</evidence>
<dbReference type="InterPro" id="IPR036138">
    <property type="entry name" value="PBP_dimer_sf"/>
</dbReference>
<dbReference type="Gene3D" id="3.30.450.330">
    <property type="match status" value="1"/>
</dbReference>
<dbReference type="Pfam" id="PF00905">
    <property type="entry name" value="Transpeptidase"/>
    <property type="match status" value="1"/>
</dbReference>
<dbReference type="InterPro" id="IPR005311">
    <property type="entry name" value="PBP_dimer"/>
</dbReference>
<dbReference type="SUPFAM" id="SSF56519">
    <property type="entry name" value="Penicillin binding protein dimerisation domain"/>
    <property type="match status" value="1"/>
</dbReference>
<dbReference type="GO" id="GO:0004180">
    <property type="term" value="F:carboxypeptidase activity"/>
    <property type="evidence" value="ECO:0007669"/>
    <property type="project" value="UniProtKB-KW"/>
</dbReference>
<evidence type="ECO:0000259" key="6">
    <source>
        <dbReference type="Pfam" id="PF00905"/>
    </source>
</evidence>
<dbReference type="RefSeq" id="WP_130605408.1">
    <property type="nucleotide sequence ID" value="NZ_AP019368.1"/>
</dbReference>
<sequence>MANKSEIDRSLFVKFKSFIKPSKVYNIPNYRIRAYAMGFISSIFLILILIRYAWITFIPTSLRNKLVETGTKQFETVLTLAKPRATITDRNGKILAVSVSRPSIFLLTKKMPTEVELIEKVANQINIPYDKLYNYSRDKRNFIWLKRQMSLTEFNKMGSLKKWQDFIGVVDEPKRFYPEKELAAQLIGFVGTEGNGLEGIEKIYNSRLNIKPTKIEVMRDARGRLVMITPNNASKPESSSKVLKLSIDISIQEFAQNALREGVIKAKAKGGSAIVMDVKTGELLAIASHPTYDLNSPPENDPQARRFRAIMDAIELGSVVKPMWIAKALDLGVINAESKIYAENGKMALPGGYIHDTHPHGWLTPEEILKVSSNIGAYKVVQKMGRENFYDALIKIGFGRQPGTGLPGEWGGRIKKTEYWREMNFANMAFGQGFAISPLQLAHALSIIVGGGKDHGVNLLAVDEVKQLNQETPPLEYIKPETSKMISQMMQSVVEENGGTGAPARIPGLLVAGKTGTAQIWSNKDRAYSGRTAVFEGIIPANDPKLAIVVVIDEASIRPAYGGPLAGPVFADIGKKTVHYLNAQGIFNVKPYENAYLKKYKAKSSSQSFHKTTQVSALQLSENPKKER</sequence>
<keyword evidence="2" id="KW-0645">Protease</keyword>
<dbReference type="Gene3D" id="3.40.710.10">
    <property type="entry name" value="DD-peptidase/beta-lactamase superfamily"/>
    <property type="match status" value="1"/>
</dbReference>
<keyword evidence="5" id="KW-0812">Transmembrane</keyword>
<dbReference type="GO" id="GO:0008658">
    <property type="term" value="F:penicillin binding"/>
    <property type="evidence" value="ECO:0007669"/>
    <property type="project" value="InterPro"/>
</dbReference>
<keyword evidence="2" id="KW-0378">Hydrolase</keyword>
<dbReference type="InterPro" id="IPR050515">
    <property type="entry name" value="Beta-lactam/transpept"/>
</dbReference>
<evidence type="ECO:0000256" key="4">
    <source>
        <dbReference type="SAM" id="MobiDB-lite"/>
    </source>
</evidence>
<accession>A0A4P2VIH8</accession>
<keyword evidence="9" id="KW-1185">Reference proteome</keyword>
<dbReference type="EMBL" id="AP019368">
    <property type="protein sequence ID" value="BBH51654.1"/>
    <property type="molecule type" value="Genomic_DNA"/>
</dbReference>
<dbReference type="PANTHER" id="PTHR30627">
    <property type="entry name" value="PEPTIDOGLYCAN D,D-TRANSPEPTIDASE"/>
    <property type="match status" value="1"/>
</dbReference>
<dbReference type="Proteomes" id="UP000291236">
    <property type="component" value="Chromosome"/>
</dbReference>
<evidence type="ECO:0000256" key="3">
    <source>
        <dbReference type="ARBA" id="ARBA00023136"/>
    </source>
</evidence>
<dbReference type="OrthoDB" id="5287960at2"/>
<evidence type="ECO:0000256" key="2">
    <source>
        <dbReference type="ARBA" id="ARBA00022645"/>
    </source>
</evidence>
<evidence type="ECO:0000313" key="9">
    <source>
        <dbReference type="Proteomes" id="UP000291236"/>
    </source>
</evidence>
<proteinExistence type="predicted"/>
<dbReference type="PANTHER" id="PTHR30627:SF1">
    <property type="entry name" value="PEPTIDOGLYCAN D,D-TRANSPEPTIDASE FTSI"/>
    <property type="match status" value="1"/>
</dbReference>
<dbReference type="Pfam" id="PF03717">
    <property type="entry name" value="PBP_dimer"/>
    <property type="match status" value="1"/>
</dbReference>
<dbReference type="GO" id="GO:0005886">
    <property type="term" value="C:plasma membrane"/>
    <property type="evidence" value="ECO:0007669"/>
    <property type="project" value="TreeGrafter"/>
</dbReference>